<proteinExistence type="predicted"/>
<feature type="non-terminal residue" evidence="1">
    <location>
        <position position="1"/>
    </location>
</feature>
<reference evidence="1" key="1">
    <citation type="submission" date="2023-10" db="EMBL/GenBank/DDBJ databases">
        <authorList>
            <person name="Chen Y."/>
            <person name="Shah S."/>
            <person name="Dougan E. K."/>
            <person name="Thang M."/>
            <person name="Chan C."/>
        </authorList>
    </citation>
    <scope>NUCLEOTIDE SEQUENCE [LARGE SCALE GENOMIC DNA]</scope>
</reference>
<keyword evidence="2" id="KW-1185">Reference proteome</keyword>
<feature type="non-terminal residue" evidence="1">
    <location>
        <position position="126"/>
    </location>
</feature>
<dbReference type="Proteomes" id="UP001189429">
    <property type="component" value="Unassembled WGS sequence"/>
</dbReference>
<name>A0ABN9YBP9_9DINO</name>
<gene>
    <name evidence="1" type="ORF">PCOR1329_LOCUS84405</name>
</gene>
<evidence type="ECO:0000313" key="1">
    <source>
        <dbReference type="EMBL" id="CAK0910167.1"/>
    </source>
</evidence>
<protein>
    <submittedName>
        <fullName evidence="1">Uncharacterized protein</fullName>
    </submittedName>
</protein>
<organism evidence="1 2">
    <name type="scientific">Prorocentrum cordatum</name>
    <dbReference type="NCBI Taxonomy" id="2364126"/>
    <lineage>
        <taxon>Eukaryota</taxon>
        <taxon>Sar</taxon>
        <taxon>Alveolata</taxon>
        <taxon>Dinophyceae</taxon>
        <taxon>Prorocentrales</taxon>
        <taxon>Prorocentraceae</taxon>
        <taxon>Prorocentrum</taxon>
    </lineage>
</organism>
<sequence>EGNGRQFVLNYVTFENKVWTGIAKDIFVVGRAHTVHWGNPADNSTPLQLFDYTMDRNQLVEWTDEQINEESSPIFGRHAGKIKESLRNCTSGSIGAKTLESWAATLKRFHPFAFDRVVAPIPKSQD</sequence>
<evidence type="ECO:0000313" key="2">
    <source>
        <dbReference type="Proteomes" id="UP001189429"/>
    </source>
</evidence>
<dbReference type="EMBL" id="CAUYUJ010022337">
    <property type="protein sequence ID" value="CAK0910167.1"/>
    <property type="molecule type" value="Genomic_DNA"/>
</dbReference>
<comment type="caution">
    <text evidence="1">The sequence shown here is derived from an EMBL/GenBank/DDBJ whole genome shotgun (WGS) entry which is preliminary data.</text>
</comment>
<accession>A0ABN9YBP9</accession>